<dbReference type="CDD" id="cd04907">
    <property type="entry name" value="ACT_ThrD-I_2"/>
    <property type="match status" value="1"/>
</dbReference>
<dbReference type="GO" id="GO:0003941">
    <property type="term" value="F:L-serine ammonia-lyase activity"/>
    <property type="evidence" value="ECO:0007669"/>
    <property type="project" value="TreeGrafter"/>
</dbReference>
<dbReference type="PROSITE" id="PS00165">
    <property type="entry name" value="DEHYDRATASE_SER_THR"/>
    <property type="match status" value="1"/>
</dbReference>
<evidence type="ECO:0000256" key="4">
    <source>
        <dbReference type="ARBA" id="ARBA00010869"/>
    </source>
</evidence>
<dbReference type="GO" id="GO:0006567">
    <property type="term" value="P:L-threonine catabolic process"/>
    <property type="evidence" value="ECO:0007669"/>
    <property type="project" value="EnsemblFungi"/>
</dbReference>
<proteinExistence type="inferred from homology"/>
<feature type="compositionally biased region" description="Low complexity" evidence="13">
    <location>
        <begin position="22"/>
        <end position="38"/>
    </location>
</feature>
<feature type="domain" description="ACT-like" evidence="14">
    <location>
        <begin position="384"/>
        <end position="456"/>
    </location>
</feature>
<evidence type="ECO:0000256" key="10">
    <source>
        <dbReference type="ARBA" id="ARBA00023239"/>
    </source>
</evidence>
<reference evidence="15 16" key="1">
    <citation type="submission" date="2016-07" db="EMBL/GenBank/DDBJ databases">
        <title>Pervasive Adenine N6-methylation of Active Genes in Fungi.</title>
        <authorList>
            <consortium name="DOE Joint Genome Institute"/>
            <person name="Mondo S.J."/>
            <person name="Dannebaum R.O."/>
            <person name="Kuo R.C."/>
            <person name="Labutti K."/>
            <person name="Haridas S."/>
            <person name="Kuo A."/>
            <person name="Salamov A."/>
            <person name="Ahrendt S.R."/>
            <person name="Lipzen A."/>
            <person name="Sullivan W."/>
            <person name="Andreopoulos W.B."/>
            <person name="Clum A."/>
            <person name="Lindquist E."/>
            <person name="Daum C."/>
            <person name="Ramamoorthy G.K."/>
            <person name="Gryganskyi A."/>
            <person name="Culley D."/>
            <person name="Magnuson J.K."/>
            <person name="James T.Y."/>
            <person name="O'Malley M.A."/>
            <person name="Stajich J.E."/>
            <person name="Spatafora J.W."/>
            <person name="Visel A."/>
            <person name="Grigoriev I.V."/>
        </authorList>
    </citation>
    <scope>NUCLEOTIDE SEQUENCE [LARGE SCALE GENOMIC DNA]</scope>
    <source>
        <strain evidence="15 16">NRRL 3116</strain>
    </source>
</reference>
<keyword evidence="9 12" id="KW-0663">Pyridoxal phosphate</keyword>
<accession>A0A1Y2GMZ6</accession>
<evidence type="ECO:0000256" key="5">
    <source>
        <dbReference type="ARBA" id="ARBA00011881"/>
    </source>
</evidence>
<dbReference type="GO" id="GO:0030170">
    <property type="term" value="F:pyridoxal phosphate binding"/>
    <property type="evidence" value="ECO:0007669"/>
    <property type="project" value="InterPro"/>
</dbReference>
<keyword evidence="6 12" id="KW-0028">Amino-acid biosynthesis</keyword>
<evidence type="ECO:0000256" key="6">
    <source>
        <dbReference type="ARBA" id="ARBA00022605"/>
    </source>
</evidence>
<dbReference type="GO" id="GO:1901705">
    <property type="term" value="P:L-isoleucine biosynthetic process"/>
    <property type="evidence" value="ECO:0007669"/>
    <property type="project" value="EnsemblFungi"/>
</dbReference>
<dbReference type="Pfam" id="PF00291">
    <property type="entry name" value="PALP"/>
    <property type="match status" value="1"/>
</dbReference>
<dbReference type="InterPro" id="IPR001721">
    <property type="entry name" value="TD_ACT-like"/>
</dbReference>
<dbReference type="FunCoup" id="A0A1Y2GMZ6">
    <property type="interactions" value="213"/>
</dbReference>
<feature type="region of interest" description="Disordered" evidence="13">
    <location>
        <begin position="1"/>
        <end position="38"/>
    </location>
</feature>
<feature type="compositionally biased region" description="Polar residues" evidence="13">
    <location>
        <begin position="1"/>
        <end position="17"/>
    </location>
</feature>
<evidence type="ECO:0000256" key="9">
    <source>
        <dbReference type="ARBA" id="ARBA00022898"/>
    </source>
</evidence>
<evidence type="ECO:0000256" key="1">
    <source>
        <dbReference type="ARBA" id="ARBA00001274"/>
    </source>
</evidence>
<evidence type="ECO:0000313" key="15">
    <source>
        <dbReference type="EMBL" id="ORZ14820.1"/>
    </source>
</evidence>
<comment type="cofactor">
    <cofactor evidence="2 12">
        <name>pyridoxal 5'-phosphate</name>
        <dbReference type="ChEBI" id="CHEBI:597326"/>
    </cofactor>
</comment>
<comment type="catalytic activity">
    <reaction evidence="1 12">
        <text>L-threonine = 2-oxobutanoate + NH4(+)</text>
        <dbReference type="Rhea" id="RHEA:22108"/>
        <dbReference type="ChEBI" id="CHEBI:16763"/>
        <dbReference type="ChEBI" id="CHEBI:28938"/>
        <dbReference type="ChEBI" id="CHEBI:57926"/>
        <dbReference type="EC" id="4.3.1.19"/>
    </reaction>
</comment>
<dbReference type="GeneID" id="33571988"/>
<evidence type="ECO:0000256" key="13">
    <source>
        <dbReference type="SAM" id="MobiDB-lite"/>
    </source>
</evidence>
<organism evidence="15 16">
    <name type="scientific">Lobosporangium transversale</name>
    <dbReference type="NCBI Taxonomy" id="64571"/>
    <lineage>
        <taxon>Eukaryota</taxon>
        <taxon>Fungi</taxon>
        <taxon>Fungi incertae sedis</taxon>
        <taxon>Mucoromycota</taxon>
        <taxon>Mortierellomycotina</taxon>
        <taxon>Mortierellomycetes</taxon>
        <taxon>Mortierellales</taxon>
        <taxon>Mortierellaceae</taxon>
        <taxon>Lobosporangium</taxon>
    </lineage>
</organism>
<dbReference type="InterPro" id="IPR036052">
    <property type="entry name" value="TrpB-like_PALP_sf"/>
</dbReference>
<dbReference type="NCBIfam" id="TIGR01124">
    <property type="entry name" value="ilvA_2Cterm"/>
    <property type="match status" value="1"/>
</dbReference>
<comment type="similarity">
    <text evidence="4 12">Belongs to the serine/threonine dehydratase family.</text>
</comment>
<evidence type="ECO:0000256" key="8">
    <source>
        <dbReference type="ARBA" id="ARBA00022737"/>
    </source>
</evidence>
<evidence type="ECO:0000256" key="12">
    <source>
        <dbReference type="RuleBase" id="RU362012"/>
    </source>
</evidence>
<dbReference type="NCBIfam" id="NF006674">
    <property type="entry name" value="PRK09224.1"/>
    <property type="match status" value="1"/>
</dbReference>
<gene>
    <name evidence="15" type="ORF">BCR41DRAFT_422345</name>
</gene>
<keyword evidence="10 12" id="KW-0456">Lyase</keyword>
<evidence type="ECO:0000256" key="3">
    <source>
        <dbReference type="ARBA" id="ARBA00004810"/>
    </source>
</evidence>
<dbReference type="CDD" id="cd04906">
    <property type="entry name" value="ACT_ThrD-I_1"/>
    <property type="match status" value="1"/>
</dbReference>
<dbReference type="EC" id="4.3.1.19" evidence="12"/>
<feature type="domain" description="ACT-like" evidence="14">
    <location>
        <begin position="478"/>
        <end position="549"/>
    </location>
</feature>
<dbReference type="GO" id="GO:0004794">
    <property type="term" value="F:threonine deaminase activity"/>
    <property type="evidence" value="ECO:0007669"/>
    <property type="project" value="UniProtKB-UniRule"/>
</dbReference>
<protein>
    <recommendedName>
        <fullName evidence="12">Threonine dehydratase</fullName>
        <ecNumber evidence="12">4.3.1.19</ecNumber>
    </recommendedName>
    <alternativeName>
        <fullName evidence="12">Threonine deaminase</fullName>
    </alternativeName>
</protein>
<keyword evidence="16" id="KW-1185">Reference proteome</keyword>
<dbReference type="InterPro" id="IPR038110">
    <property type="entry name" value="TD_ACT-like_sf"/>
</dbReference>
<dbReference type="InterPro" id="IPR045865">
    <property type="entry name" value="ACT-like_dom_sf"/>
</dbReference>
<dbReference type="GO" id="GO:0006565">
    <property type="term" value="P:L-serine catabolic process"/>
    <property type="evidence" value="ECO:0007669"/>
    <property type="project" value="TreeGrafter"/>
</dbReference>
<evidence type="ECO:0000313" key="16">
    <source>
        <dbReference type="Proteomes" id="UP000193648"/>
    </source>
</evidence>
<comment type="caution">
    <text evidence="15">The sequence shown here is derived from an EMBL/GenBank/DDBJ whole genome shotgun (WGS) entry which is preliminary data.</text>
</comment>
<comment type="subunit">
    <text evidence="5">Homotetramer.</text>
</comment>
<dbReference type="InParanoid" id="A0A1Y2GMZ6"/>
<evidence type="ECO:0000256" key="2">
    <source>
        <dbReference type="ARBA" id="ARBA00001933"/>
    </source>
</evidence>
<dbReference type="InterPro" id="IPR005787">
    <property type="entry name" value="Thr_deHydtase_biosynth"/>
</dbReference>
<comment type="pathway">
    <text evidence="3 12">Amino-acid biosynthesis; L-isoleucine biosynthesis; 2-oxobutanoate from L-threonine: step 1/1.</text>
</comment>
<dbReference type="STRING" id="64571.A0A1Y2GMZ6"/>
<evidence type="ECO:0000259" key="14">
    <source>
        <dbReference type="PROSITE" id="PS51672"/>
    </source>
</evidence>
<dbReference type="Pfam" id="PF00585">
    <property type="entry name" value="Thr_dehydrat_C"/>
    <property type="match status" value="2"/>
</dbReference>
<dbReference type="InterPro" id="IPR050147">
    <property type="entry name" value="Ser/Thr_Dehydratase"/>
</dbReference>
<dbReference type="Gene3D" id="3.40.50.1100">
    <property type="match status" value="2"/>
</dbReference>
<keyword evidence="8" id="KW-0677">Repeat</keyword>
<dbReference type="PANTHER" id="PTHR48078">
    <property type="entry name" value="THREONINE DEHYDRATASE, MITOCHONDRIAL-RELATED"/>
    <property type="match status" value="1"/>
</dbReference>
<dbReference type="PANTHER" id="PTHR48078:SF11">
    <property type="entry name" value="THREONINE DEHYDRATASE, MITOCHONDRIAL"/>
    <property type="match status" value="1"/>
</dbReference>
<sequence>MAPMPSTVSENQQQPIRSTYVPPYSRTQSSPSSPLKSSSAVDYNFDGCNGQQQQDQPDYLRLILTARCYDIVKQSPLTHAINLSSRTENNIYLKREDLQDVFSFKIRGAYNKMAHLSEEERRRGVIACSAGNHAQGVASAAKTMGVKATIVMPTPTPEIKSRNVLRLGSTVILHGKNFDEAKAECERLTALENYTNIPPFDDPYVIAGQGTIGAEILRQHNLQEIDAIFCCVGGGGLIAGIAAYVKRVAPHIKIVGCETADANAMTQSLKQGKRVQLTDVGLFADGAAVKVVGEEPFRLCQTLVDEMVEVTNDEICAAIKDIFEDTRSIVEPAGGLAVAGCKKYLREHNLTSKTCVAVTSGANMNFERLRFVAERALLGEQKEALLSVVIPEQPGAFLKLYKHIHPLMVTEFSYRYAANRRAQIFMSFLCQDRRREVPVIMETLNREDMQAWDISEDEMAKSHARYMIGGRSDAANERMIRFEFPERPGALLQFLEGLRAGWNVSLFHYRNHGSDMGKVLAGLQVPKEDNEEFAKYLANLNYHWVEETNNPLYEQFFCHRKVE</sequence>
<dbReference type="SUPFAM" id="SSF55021">
    <property type="entry name" value="ACT-like"/>
    <property type="match status" value="1"/>
</dbReference>
<dbReference type="UniPathway" id="UPA00047">
    <property type="reaction ID" value="UER00054"/>
</dbReference>
<keyword evidence="11 12" id="KW-0100">Branched-chain amino acid biosynthesis</keyword>
<dbReference type="Proteomes" id="UP000193648">
    <property type="component" value="Unassembled WGS sequence"/>
</dbReference>
<dbReference type="CDD" id="cd01562">
    <property type="entry name" value="Thr-dehyd"/>
    <property type="match status" value="1"/>
</dbReference>
<dbReference type="Gene3D" id="3.40.1020.10">
    <property type="entry name" value="Biosynthetic Threonine Deaminase, Domain 3"/>
    <property type="match status" value="1"/>
</dbReference>
<evidence type="ECO:0000256" key="11">
    <source>
        <dbReference type="ARBA" id="ARBA00023304"/>
    </source>
</evidence>
<dbReference type="SUPFAM" id="SSF53686">
    <property type="entry name" value="Tryptophan synthase beta subunit-like PLP-dependent enzymes"/>
    <property type="match status" value="1"/>
</dbReference>
<dbReference type="OrthoDB" id="4418812at2759"/>
<dbReference type="PROSITE" id="PS51672">
    <property type="entry name" value="ACT_LIKE"/>
    <property type="match status" value="2"/>
</dbReference>
<name>A0A1Y2GMZ6_9FUNG</name>
<keyword evidence="7 12" id="KW-0412">Isoleucine biosynthesis</keyword>
<dbReference type="EMBL" id="MCFF01000020">
    <property type="protein sequence ID" value="ORZ14820.1"/>
    <property type="molecule type" value="Genomic_DNA"/>
</dbReference>
<dbReference type="InterPro" id="IPR000634">
    <property type="entry name" value="Ser/Thr_deHydtase_PyrdxlP-BS"/>
</dbReference>
<evidence type="ECO:0000256" key="7">
    <source>
        <dbReference type="ARBA" id="ARBA00022624"/>
    </source>
</evidence>
<dbReference type="AlphaFoldDB" id="A0A1Y2GMZ6"/>
<dbReference type="InterPro" id="IPR001926">
    <property type="entry name" value="TrpB-like_PALP"/>
</dbReference>
<dbReference type="FunFam" id="3.40.1020.10:FF:000001">
    <property type="entry name" value="L-threonine dehydratase"/>
    <property type="match status" value="1"/>
</dbReference>
<dbReference type="RefSeq" id="XP_021880952.1">
    <property type="nucleotide sequence ID" value="XM_022030145.1"/>
</dbReference>
<dbReference type="FunFam" id="3.40.50.1100:FF:000008">
    <property type="entry name" value="L-threonine dehydratase"/>
    <property type="match status" value="1"/>
</dbReference>